<dbReference type="GO" id="GO:0044718">
    <property type="term" value="P:siderophore transmembrane transport"/>
    <property type="evidence" value="ECO:0007669"/>
    <property type="project" value="TreeGrafter"/>
</dbReference>
<dbReference type="PROSITE" id="PS52016">
    <property type="entry name" value="TONB_DEPENDENT_REC_3"/>
    <property type="match status" value="1"/>
</dbReference>
<evidence type="ECO:0000256" key="2">
    <source>
        <dbReference type="ARBA" id="ARBA00022448"/>
    </source>
</evidence>
<evidence type="ECO:0000256" key="8">
    <source>
        <dbReference type="PROSITE-ProRule" id="PRU01360"/>
    </source>
</evidence>
<dbReference type="SUPFAM" id="SSF49464">
    <property type="entry name" value="Carboxypeptidase regulatory domain-like"/>
    <property type="match status" value="1"/>
</dbReference>
<dbReference type="InterPro" id="IPR023996">
    <property type="entry name" value="TonB-dep_OMP_SusC/RagA"/>
</dbReference>
<dbReference type="Proteomes" id="UP001207736">
    <property type="component" value="Unassembled WGS sequence"/>
</dbReference>
<dbReference type="InterPro" id="IPR023997">
    <property type="entry name" value="TonB-dep_OMP_SusC/RagA_CS"/>
</dbReference>
<dbReference type="NCBIfam" id="TIGR04056">
    <property type="entry name" value="OMP_RagA_SusC"/>
    <property type="match status" value="1"/>
</dbReference>
<dbReference type="Gene3D" id="2.40.170.20">
    <property type="entry name" value="TonB-dependent receptor, beta-barrel domain"/>
    <property type="match status" value="1"/>
</dbReference>
<evidence type="ECO:0000256" key="7">
    <source>
        <dbReference type="ARBA" id="ARBA00023237"/>
    </source>
</evidence>
<keyword evidence="5" id="KW-0732">Signal</keyword>
<dbReference type="InterPro" id="IPR037066">
    <property type="entry name" value="Plug_dom_sf"/>
</dbReference>
<keyword evidence="4 8" id="KW-0812">Transmembrane</keyword>
<dbReference type="Pfam" id="PF07715">
    <property type="entry name" value="Plug"/>
    <property type="match status" value="1"/>
</dbReference>
<evidence type="ECO:0000256" key="4">
    <source>
        <dbReference type="ARBA" id="ARBA00022692"/>
    </source>
</evidence>
<evidence type="ECO:0000259" key="9">
    <source>
        <dbReference type="Pfam" id="PF07715"/>
    </source>
</evidence>
<proteinExistence type="inferred from homology"/>
<dbReference type="EMBL" id="BQKA01000026">
    <property type="protein sequence ID" value="GJM50421.1"/>
    <property type="molecule type" value="Genomic_DNA"/>
</dbReference>
<dbReference type="InterPro" id="IPR039426">
    <property type="entry name" value="TonB-dep_rcpt-like"/>
</dbReference>
<dbReference type="PANTHER" id="PTHR30069">
    <property type="entry name" value="TONB-DEPENDENT OUTER MEMBRANE RECEPTOR"/>
    <property type="match status" value="1"/>
</dbReference>
<evidence type="ECO:0000256" key="6">
    <source>
        <dbReference type="ARBA" id="ARBA00023136"/>
    </source>
</evidence>
<protein>
    <submittedName>
        <fullName evidence="10">SusC/RagA family TonB-linked outer membrane protein</fullName>
    </submittedName>
</protein>
<dbReference type="NCBIfam" id="TIGR04057">
    <property type="entry name" value="SusC_RagA_signa"/>
    <property type="match status" value="1"/>
</dbReference>
<dbReference type="Pfam" id="PF13715">
    <property type="entry name" value="CarbopepD_reg_2"/>
    <property type="match status" value="1"/>
</dbReference>
<dbReference type="InterPro" id="IPR012910">
    <property type="entry name" value="Plug_dom"/>
</dbReference>
<sequence>MENMSIKSKRKGMKWLTLLPLLYGFWINQAYAFSENWSSKSVLFQQQTKKITGVITDTSEIPLIGVNVVVKGTSIGVTSNFDGKFEINVPIGKNELVFSYIGFKEQILQVTESRTGVKIVLQEQAQELEQVVVTALGIKREEKALSYNVQQVKSDELNKVKNANFVNSLNGKVAGVTINKSSSGVGGATRVIMRGEKSIEGNNAVLYVIDGIPLFNTKIGDDSGIKGEGKVGSEGIADFNPEDIESISVLSGPSAAALYGSNAANGVILINTKKGKEGKLQISYSTFAEFSTPLLLPKFQNTYGNRSGEYTSWGDKLSTPSSYDPAKNFFYTGTNYINSLTLSVGTKQNQTFASIASTNSNGVVPNNSYDRFNSTIRNTSTFFDDKVQLDIGASYVKQKDVNMVSQGEYWNPIVAAYLYPRGEDFEKIKTFERYDLDRNLPVQYWPISEGVFAPQNPYWTAYRNLALNNKDRFVFNAGLTYKIADWFNIATRVRTDQSYIGFERKLYASSDEKFAKSKGRYDYSEFKDYQLYSDIIATINHRFDDFGYTINAGGSFSDYEAVERGYGGNLLLVPNLFSIQNVNPSEGKVFEDKGDAARRNVAVLANLEFGYKNMLFLTFTGRNEWDSRLVNSAEESFFYPSMGASAVISEMFKMPEFLPFLKIRNSYTEVASPIAWSGRTPGTITQKIKGGVLQPNDIYPYSNFKAERTRSFEWGLNARFLKGFSLDITWYRSNTYNQTFKAPLPESTGFKEIYLQAGNVQNQGIEMSLGYNKEFKNFRISSSASFTHNKNEIKEMVKDYKHNISSKPFNINEVRKDGGRTILKEGGGISDIYASKFLKKDNQGFIYIPESGELSLENTDPVFLGKTTPDYTIGWSNSLGYKGFNFNFLISGRFGGVVTSSTQAIMDRFGVSEVSALARNNGGVILGSQGKFDTKKYYELIGSGETALAGYYTYNATNVRLQEVSLSYTFPKTWFKNKLNELTISLISNNLWMIYNKAPFDPELTPSTATYGQGNDYFMQPSLRSIGFSLKVKL</sequence>
<dbReference type="PANTHER" id="PTHR30069:SF29">
    <property type="entry name" value="HEMOGLOBIN AND HEMOGLOBIN-HAPTOGLOBIN-BINDING PROTEIN 1-RELATED"/>
    <property type="match status" value="1"/>
</dbReference>
<dbReference type="SUPFAM" id="SSF56935">
    <property type="entry name" value="Porins"/>
    <property type="match status" value="1"/>
</dbReference>
<feature type="domain" description="TonB-dependent receptor plug" evidence="9">
    <location>
        <begin position="144"/>
        <end position="267"/>
    </location>
</feature>
<evidence type="ECO:0000256" key="1">
    <source>
        <dbReference type="ARBA" id="ARBA00004571"/>
    </source>
</evidence>
<evidence type="ECO:0000313" key="10">
    <source>
        <dbReference type="EMBL" id="GJM50421.1"/>
    </source>
</evidence>
<dbReference type="GO" id="GO:0015344">
    <property type="term" value="F:siderophore uptake transmembrane transporter activity"/>
    <property type="evidence" value="ECO:0007669"/>
    <property type="project" value="TreeGrafter"/>
</dbReference>
<comment type="similarity">
    <text evidence="8">Belongs to the TonB-dependent receptor family.</text>
</comment>
<dbReference type="AlphaFoldDB" id="A0AAV5AYD4"/>
<name>A0AAV5AYD4_9FLAO</name>
<dbReference type="Gene3D" id="2.60.40.1120">
    <property type="entry name" value="Carboxypeptidase-like, regulatory domain"/>
    <property type="match status" value="1"/>
</dbReference>
<keyword evidence="2 8" id="KW-0813">Transport</keyword>
<dbReference type="GO" id="GO:0009279">
    <property type="term" value="C:cell outer membrane"/>
    <property type="evidence" value="ECO:0007669"/>
    <property type="project" value="UniProtKB-SubCell"/>
</dbReference>
<gene>
    <name evidence="10" type="ORF">RCZ15_13940</name>
    <name evidence="11" type="ORF">RCZ16_01270</name>
</gene>
<comment type="subcellular location">
    <subcellularLocation>
        <location evidence="1 8">Cell outer membrane</location>
        <topology evidence="1 8">Multi-pass membrane protein</topology>
    </subcellularLocation>
</comment>
<evidence type="ECO:0000256" key="5">
    <source>
        <dbReference type="ARBA" id="ARBA00022729"/>
    </source>
</evidence>
<dbReference type="Proteomes" id="UP001208692">
    <property type="component" value="Unassembled WGS sequence"/>
</dbReference>
<keyword evidence="13" id="KW-1185">Reference proteome</keyword>
<evidence type="ECO:0000256" key="3">
    <source>
        <dbReference type="ARBA" id="ARBA00022452"/>
    </source>
</evidence>
<keyword evidence="6 8" id="KW-0472">Membrane</keyword>
<organism evidence="10 12">
    <name type="scientific">Capnocytophaga catalasegens</name>
    <dbReference type="NCBI Taxonomy" id="1004260"/>
    <lineage>
        <taxon>Bacteria</taxon>
        <taxon>Pseudomonadati</taxon>
        <taxon>Bacteroidota</taxon>
        <taxon>Flavobacteriia</taxon>
        <taxon>Flavobacteriales</taxon>
        <taxon>Flavobacteriaceae</taxon>
        <taxon>Capnocytophaga</taxon>
    </lineage>
</organism>
<dbReference type="EMBL" id="BQKB01000006">
    <property type="protein sequence ID" value="GJM51809.1"/>
    <property type="molecule type" value="Genomic_DNA"/>
</dbReference>
<accession>A0AAV5AYD4</accession>
<reference evidence="10 13" key="1">
    <citation type="submission" date="2021-11" db="EMBL/GenBank/DDBJ databases">
        <title>Draft genome sequence of Capnocytophaga sp. strain KC07075 isolated from cat oral cavity.</title>
        <authorList>
            <person name="Suzuki M."/>
            <person name="Imaoka K."/>
            <person name="Kimura M."/>
            <person name="Morikawa S."/>
            <person name="Maeda K."/>
        </authorList>
    </citation>
    <scope>NUCLEOTIDE SEQUENCE</scope>
    <source>
        <strain evidence="10">KC07075</strain>
        <strain evidence="11 13">KC07079</strain>
    </source>
</reference>
<keyword evidence="7 8" id="KW-0998">Cell outer membrane</keyword>
<evidence type="ECO:0000313" key="13">
    <source>
        <dbReference type="Proteomes" id="UP001208692"/>
    </source>
</evidence>
<evidence type="ECO:0000313" key="11">
    <source>
        <dbReference type="EMBL" id="GJM51809.1"/>
    </source>
</evidence>
<comment type="caution">
    <text evidence="10">The sequence shown here is derived from an EMBL/GenBank/DDBJ whole genome shotgun (WGS) entry which is preliminary data.</text>
</comment>
<keyword evidence="3 8" id="KW-1134">Transmembrane beta strand</keyword>
<dbReference type="Gene3D" id="2.170.130.10">
    <property type="entry name" value="TonB-dependent receptor, plug domain"/>
    <property type="match status" value="1"/>
</dbReference>
<dbReference type="InterPro" id="IPR008969">
    <property type="entry name" value="CarboxyPept-like_regulatory"/>
</dbReference>
<evidence type="ECO:0000313" key="12">
    <source>
        <dbReference type="Proteomes" id="UP001207736"/>
    </source>
</evidence>
<dbReference type="InterPro" id="IPR036942">
    <property type="entry name" value="Beta-barrel_TonB_sf"/>
</dbReference>